<dbReference type="InterPro" id="IPR036615">
    <property type="entry name" value="Mur_ligase_C_dom_sf"/>
</dbReference>
<evidence type="ECO:0000256" key="1">
    <source>
        <dbReference type="ARBA" id="ARBA00022598"/>
    </source>
</evidence>
<evidence type="ECO:0000313" key="11">
    <source>
        <dbReference type="EMBL" id="KDN85682.1"/>
    </source>
</evidence>
<feature type="domain" description="Mur ligase C-terminal" evidence="10">
    <location>
        <begin position="352"/>
        <end position="484"/>
    </location>
</feature>
<dbReference type="HOGENOM" id="CLU_028104_2_1_11"/>
<accession>A0A066YWW7</accession>
<keyword evidence="7" id="KW-0131">Cell cycle</keyword>
<keyword evidence="2" id="KW-0132">Cell division</keyword>
<dbReference type="InterPro" id="IPR050061">
    <property type="entry name" value="MurCDEF_pg_biosynth"/>
</dbReference>
<protein>
    <submittedName>
        <fullName evidence="11">Uncharacterized protein</fullName>
    </submittedName>
</protein>
<dbReference type="SUPFAM" id="SSF51984">
    <property type="entry name" value="MurCD N-terminal domain"/>
    <property type="match status" value="1"/>
</dbReference>
<evidence type="ECO:0000259" key="10">
    <source>
        <dbReference type="Pfam" id="PF02875"/>
    </source>
</evidence>
<keyword evidence="1" id="KW-0436">Ligase</keyword>
<dbReference type="InterPro" id="IPR036565">
    <property type="entry name" value="Mur-like_cat_sf"/>
</dbReference>
<gene>
    <name evidence="11" type="ORF">KCH_25910</name>
</gene>
<dbReference type="Pfam" id="PF02875">
    <property type="entry name" value="Mur_ligase_C"/>
    <property type="match status" value="1"/>
</dbReference>
<dbReference type="AlphaFoldDB" id="A0A066YWW7"/>
<dbReference type="InterPro" id="IPR000713">
    <property type="entry name" value="Mur_ligase_N"/>
</dbReference>
<evidence type="ECO:0000256" key="5">
    <source>
        <dbReference type="ARBA" id="ARBA00022960"/>
    </source>
</evidence>
<evidence type="ECO:0000256" key="3">
    <source>
        <dbReference type="ARBA" id="ARBA00022741"/>
    </source>
</evidence>
<dbReference type="GO" id="GO:0071555">
    <property type="term" value="P:cell wall organization"/>
    <property type="evidence" value="ECO:0007669"/>
    <property type="project" value="UniProtKB-KW"/>
</dbReference>
<evidence type="ECO:0000256" key="4">
    <source>
        <dbReference type="ARBA" id="ARBA00022840"/>
    </source>
</evidence>
<comment type="caution">
    <text evidence="11">The sequence shown here is derived from an EMBL/GenBank/DDBJ whole genome shotgun (WGS) entry which is preliminary data.</text>
</comment>
<evidence type="ECO:0000259" key="9">
    <source>
        <dbReference type="Pfam" id="PF01225"/>
    </source>
</evidence>
<dbReference type="GO" id="GO:0051301">
    <property type="term" value="P:cell division"/>
    <property type="evidence" value="ECO:0007669"/>
    <property type="project" value="UniProtKB-KW"/>
</dbReference>
<dbReference type="Pfam" id="PF01225">
    <property type="entry name" value="Mur_ligase"/>
    <property type="match status" value="1"/>
</dbReference>
<evidence type="ECO:0000313" key="12">
    <source>
        <dbReference type="Proteomes" id="UP000027178"/>
    </source>
</evidence>
<name>A0A066YWW7_9ACTN</name>
<organism evidence="11 12">
    <name type="scientific">Kitasatospora cheerisanensis KCTC 2395</name>
    <dbReference type="NCBI Taxonomy" id="1348663"/>
    <lineage>
        <taxon>Bacteria</taxon>
        <taxon>Bacillati</taxon>
        <taxon>Actinomycetota</taxon>
        <taxon>Actinomycetes</taxon>
        <taxon>Kitasatosporales</taxon>
        <taxon>Streptomycetaceae</taxon>
        <taxon>Kitasatospora</taxon>
    </lineage>
</organism>
<dbReference type="RefSeq" id="WP_035862523.1">
    <property type="nucleotide sequence ID" value="NZ_KK853997.1"/>
</dbReference>
<dbReference type="PANTHER" id="PTHR43445:SF3">
    <property type="entry name" value="UDP-N-ACETYLMURAMATE--L-ALANINE LIGASE"/>
    <property type="match status" value="1"/>
</dbReference>
<dbReference type="Proteomes" id="UP000027178">
    <property type="component" value="Unassembled WGS sequence"/>
</dbReference>
<evidence type="ECO:0000256" key="7">
    <source>
        <dbReference type="ARBA" id="ARBA00023306"/>
    </source>
</evidence>
<keyword evidence="5" id="KW-0133">Cell shape</keyword>
<dbReference type="SUPFAM" id="SSF53623">
    <property type="entry name" value="MurD-like peptide ligases, catalytic domain"/>
    <property type="match status" value="1"/>
</dbReference>
<keyword evidence="12" id="KW-1185">Reference proteome</keyword>
<evidence type="ECO:0000256" key="2">
    <source>
        <dbReference type="ARBA" id="ARBA00022618"/>
    </source>
</evidence>
<evidence type="ECO:0000256" key="8">
    <source>
        <dbReference type="ARBA" id="ARBA00023316"/>
    </source>
</evidence>
<dbReference type="GO" id="GO:0009252">
    <property type="term" value="P:peptidoglycan biosynthetic process"/>
    <property type="evidence" value="ECO:0007669"/>
    <property type="project" value="UniProtKB-KW"/>
</dbReference>
<dbReference type="eggNOG" id="COG0773">
    <property type="taxonomic scope" value="Bacteria"/>
</dbReference>
<dbReference type="OrthoDB" id="3860928at2"/>
<dbReference type="InterPro" id="IPR004101">
    <property type="entry name" value="Mur_ligase_C"/>
</dbReference>
<keyword evidence="4" id="KW-0067">ATP-binding</keyword>
<evidence type="ECO:0000256" key="6">
    <source>
        <dbReference type="ARBA" id="ARBA00022984"/>
    </source>
</evidence>
<dbReference type="Gene3D" id="3.40.50.720">
    <property type="entry name" value="NAD(P)-binding Rossmann-like Domain"/>
    <property type="match status" value="1"/>
</dbReference>
<feature type="domain" description="Mur ligase N-terminal catalytic" evidence="9">
    <location>
        <begin position="27"/>
        <end position="125"/>
    </location>
</feature>
<dbReference type="SUPFAM" id="SSF53244">
    <property type="entry name" value="MurD-like peptide ligases, peptide-binding domain"/>
    <property type="match status" value="1"/>
</dbReference>
<reference evidence="11 12" key="1">
    <citation type="submission" date="2014-05" db="EMBL/GenBank/DDBJ databases">
        <title>Draft Genome Sequence of Kitasatospora cheerisanensis KCTC 2395.</title>
        <authorList>
            <person name="Nam D.H."/>
        </authorList>
    </citation>
    <scope>NUCLEOTIDE SEQUENCE [LARGE SCALE GENOMIC DNA]</scope>
    <source>
        <strain evidence="11 12">KCTC 2395</strain>
    </source>
</reference>
<dbReference type="Gene3D" id="3.90.190.20">
    <property type="entry name" value="Mur ligase, C-terminal domain"/>
    <property type="match status" value="1"/>
</dbReference>
<dbReference type="PATRIC" id="fig|1348663.4.peg.2503"/>
<dbReference type="GO" id="GO:0005524">
    <property type="term" value="F:ATP binding"/>
    <property type="evidence" value="ECO:0007669"/>
    <property type="project" value="UniProtKB-KW"/>
</dbReference>
<keyword evidence="6" id="KW-0573">Peptidoglycan synthesis</keyword>
<proteinExistence type="predicted"/>
<keyword evidence="8" id="KW-0961">Cell wall biogenesis/degradation</keyword>
<dbReference type="EMBL" id="JNBY01000080">
    <property type="protein sequence ID" value="KDN85682.1"/>
    <property type="molecule type" value="Genomic_DNA"/>
</dbReference>
<dbReference type="PANTHER" id="PTHR43445">
    <property type="entry name" value="UDP-N-ACETYLMURAMATE--L-ALANINE LIGASE-RELATED"/>
    <property type="match status" value="1"/>
</dbReference>
<sequence length="508" mass="51410">MTTTTRPGSAAGASRSGAVPALLAAPHLVNVAAPGMEGLARWLAESGADVTGSVPADLARSPAVAALEAAGVRVHAGFDPAHVGAERSAVVWSSAVAAPHPELDRARAVHLPVLGRASALRAITADAGAVTVAVGGSHSTATAAAALAAVLDDGRTGWILNTPARAGVAGRAAAGGRIVVDFCPDTTTHEAAPPYAWQHLPAPYLPNTEQHHAAALIVSTGANAPHYEDVVAGLDAAERLARRADIVVLPAWDGGLANLHERLTGRKGPDVVTVGSDAASTVRIIRLARNATGFHAVLRHRAEGHGFDLSVAGRHHALAVCAAIATALAIGEDPHAVVQRATAFLGAHRSLTVLGEAAGITVVDSRARHPHEVAHDVQAARHLTEGSLIVALTPDGLARAGAHAAELGNALAAANRVLLLPVDTPLTHHTVAPDPLDAIEQAARHRLSTAAVHRLRTGRGAAGPAQKIAAMAGDGDLVLVVGTGSAEQLGPRLLTHLAAQSAPAPPQP</sequence>
<dbReference type="GO" id="GO:0008360">
    <property type="term" value="P:regulation of cell shape"/>
    <property type="evidence" value="ECO:0007669"/>
    <property type="project" value="UniProtKB-KW"/>
</dbReference>
<dbReference type="Gene3D" id="3.40.1190.10">
    <property type="entry name" value="Mur-like, catalytic domain"/>
    <property type="match status" value="1"/>
</dbReference>
<dbReference type="GO" id="GO:0016881">
    <property type="term" value="F:acid-amino acid ligase activity"/>
    <property type="evidence" value="ECO:0007669"/>
    <property type="project" value="InterPro"/>
</dbReference>
<keyword evidence="3" id="KW-0547">Nucleotide-binding</keyword>